<keyword evidence="4" id="KW-1185">Reference proteome</keyword>
<dbReference type="Proteomes" id="UP001190700">
    <property type="component" value="Unassembled WGS sequence"/>
</dbReference>
<dbReference type="PRINTS" id="PR01217">
    <property type="entry name" value="PRICHEXTENSN"/>
</dbReference>
<sequence>MDNIANPFYNYGYRAQETRPFEDSSGNVFSQAAAVKNNLYYGTSSAHYTLNGGAQYKTHCFPTIQTDGYLKYMRSHWTAWRENSNNCYVNTRDLYNSGSFANMNTDADNPPYDGNTYHQPKAGECWQMPQTRYTPEREGFCNAYAGPGITECERRGRGVWLRCIGCASVLLSGPVQNVAGSPSTNSHDGQAYPNGGTPYADNIPTASNVPLTADSVDANWRCADYCDMSLDCIGFYYTAYVCDLYSILTNDEYRSQASNGNSRGRYTFKEVYYKMSQTTGASVVKYAAKTQTRSSQSDSFDATVLPYLMAVQDATSTFGWPASAIAVVPAAVAPATETTLPTATFTSSALAATTFTTAALPHRLHLHRHHLHLPHLLRYLRHRRPRHHRRSPPPTPPPPSPPPPRPPPPPPSHRPPMPGPPPSPPPPSPFMPPPPSPPPQSPPPPRPSPPPSPPPSPATAVATAIPPPPPPCLPPPPTPPPSPPPPPPVPPQAPRYTPNAPPVGEPICLAEDEGVVAGTYPSPFADVTQLRFMDYTPLSYPFEQYQPFSDLTSAGKYVAELRWTPTSDDVERVLGGCPAPPVQEVWRLQVYVPEYSDIFSIRLGDTDVLIVELNDPYDAVASQCTTRGVYDGQTLRDSLGWDANAGTIPALFCRACNLGRDPNSVRDNPHGIDVTLVSDSCWAITPVDDRDNRHSYHGCSASNFQGRGFYYSGYADKKLCHWPTTLNSVSYWPYNSAVHAHCRVSNGAWGDPRLQADYNDFRGGGFTGYRSSGMAKAYANRGFVLERSVQRRDGGAAIMTPRLGVGKFGTCAERHYDIGVRYAYMLIHATSLRCLDYRHSGTAPGSYITLNDDYTVNSCMLFDFLSLNNELQLLNPLDDTDSFSGIDQSSGDEPVYLNHLCVAKMNKAHAHDSDGRLIELEVCEHFDREFTDVQFVTTNVNDDYYAGMSVVENHPRVRVKMRNGDDTYALEACGGTAAITATPADDAAKLCAYPWSNTNHAIRGEFYAVRVHFGDCCNSPRDFHEASENRNLLLNSDLTNLYNENVPSSPVVDTVSNIGVFRSMTDTLYPNHWVVPNVGITLVTAANAHQYWQANDASVTADAIVAVVQGCDHYIAQDVALSAGVVIGGRYTLTYRVAIRPGMNDAYALSSPSTLRAYLEYNLADGAKQRFHLHGTRITGVTNTATDPPTAELEIDDNGVFATVYTEVTPPTRSFRLVWYHYCNLPVPGEQARVDRSFMLTDLYFGEAAWLCQHAEGLSKPKNVSMCVEEPQSPPPAPPPPPPTPPPPLPPPPPSPKPPPSPQPPPPPPRPPPPPSPRRRHRRRPRPRPHRLLTFSATVAPASVALTSATFATAAVAPTTIAFPPPPSRHLRRLRRCRRPSPCTSSSVPAASLAPSSVTSASFPSSATEAPTAVALTSATFATAAIAPTTIAPIASASPPPPKPPPPRPPSPPPSPPPGTRTPTATPTRTPTSAPTTRGPTAAPTTRHPTTDAPTTSPTTDAPTRAPSTRAPTTSPTTRSPTTTHPTGSPATAAPTTLGPSASPTTSLPSATPTTSAPTTTHPTTTHPTTSPTTAAPTTLSPTASPATSSPSASPATLAPSATPTTRAPDYSAAPTVSQTPTTGESQFDSLVEHNLPEGSTGNQTRYRIPLHFPTISAEMYYTDGAARRRLASAEGDRYTAYAHELIATFFEQVRRFVGQDTMTVDPECQAHIDAGEAALCTGDALVGPYVPIYAENRVDLKVRMNLTTFALLYNEEEGFTEAYQELLVGMTAVMREEFELTVTASALAVVLHAVETDPDYPDTAVIIDFSVVLPSVGTEESDRFRDAFDNNFTHMMGNIIEYYPMMLLETSNDHGFPRTHAPITSAPTRTSPPPPPPFAPPPPRPPPSPRPPPPPSPPPPSPPHPPPPLPPPRPPEPPPPPSPPALPCPPHPPSSAPTTVT</sequence>
<keyword evidence="1" id="KW-0945">Host-virus interaction</keyword>
<evidence type="ECO:0000313" key="3">
    <source>
        <dbReference type="EMBL" id="KAK3250415.1"/>
    </source>
</evidence>
<dbReference type="PANTHER" id="PTHR13037">
    <property type="entry name" value="FORMIN"/>
    <property type="match status" value="1"/>
</dbReference>
<feature type="region of interest" description="Disordered" evidence="2">
    <location>
        <begin position="1433"/>
        <end position="1626"/>
    </location>
</feature>
<feature type="compositionally biased region" description="Pro residues" evidence="2">
    <location>
        <begin position="465"/>
        <end position="504"/>
    </location>
</feature>
<feature type="compositionally biased region" description="Pro residues" evidence="2">
    <location>
        <begin position="1438"/>
        <end position="1460"/>
    </location>
</feature>
<dbReference type="EMBL" id="LGRX02026731">
    <property type="protein sequence ID" value="KAK3250415.1"/>
    <property type="molecule type" value="Genomic_DNA"/>
</dbReference>
<accession>A0AAE0CAC1</accession>
<feature type="region of interest" description="Disordered" evidence="2">
    <location>
        <begin position="1378"/>
        <end position="1404"/>
    </location>
</feature>
<protein>
    <submittedName>
        <fullName evidence="3">Uncharacterized protein</fullName>
    </submittedName>
</protein>
<feature type="compositionally biased region" description="Pro residues" evidence="2">
    <location>
        <begin position="1272"/>
        <end position="1316"/>
    </location>
</feature>
<evidence type="ECO:0000313" key="4">
    <source>
        <dbReference type="Proteomes" id="UP001190700"/>
    </source>
</evidence>
<feature type="compositionally biased region" description="Basic residues" evidence="2">
    <location>
        <begin position="1317"/>
        <end position="1331"/>
    </location>
</feature>
<gene>
    <name evidence="3" type="ORF">CYMTET_40193</name>
</gene>
<reference evidence="3 4" key="1">
    <citation type="journal article" date="2015" name="Genome Biol. Evol.">
        <title>Comparative Genomics of a Bacterivorous Green Alga Reveals Evolutionary Causalities and Consequences of Phago-Mixotrophic Mode of Nutrition.</title>
        <authorList>
            <person name="Burns J.A."/>
            <person name="Paasch A."/>
            <person name="Narechania A."/>
            <person name="Kim E."/>
        </authorList>
    </citation>
    <scope>NUCLEOTIDE SEQUENCE [LARGE SCALE GENOMIC DNA]</scope>
    <source>
        <strain evidence="3 4">PLY_AMNH</strain>
    </source>
</reference>
<organism evidence="3 4">
    <name type="scientific">Cymbomonas tetramitiformis</name>
    <dbReference type="NCBI Taxonomy" id="36881"/>
    <lineage>
        <taxon>Eukaryota</taxon>
        <taxon>Viridiplantae</taxon>
        <taxon>Chlorophyta</taxon>
        <taxon>Pyramimonadophyceae</taxon>
        <taxon>Pyramimonadales</taxon>
        <taxon>Pyramimonadaceae</taxon>
        <taxon>Cymbomonas</taxon>
    </lineage>
</organism>
<feature type="compositionally biased region" description="Pro residues" evidence="2">
    <location>
        <begin position="1871"/>
        <end position="1936"/>
    </location>
</feature>
<evidence type="ECO:0000256" key="2">
    <source>
        <dbReference type="SAM" id="MobiDB-lite"/>
    </source>
</evidence>
<feature type="compositionally biased region" description="Low complexity" evidence="2">
    <location>
        <begin position="1380"/>
        <end position="1404"/>
    </location>
</feature>
<dbReference type="PANTHER" id="PTHR13037:SF24">
    <property type="entry name" value="POLYCOMB PROTEIN PCL-RELATED"/>
    <property type="match status" value="1"/>
</dbReference>
<feature type="region of interest" description="Disordered" evidence="2">
    <location>
        <begin position="385"/>
        <end position="505"/>
    </location>
</feature>
<feature type="region of interest" description="Disordered" evidence="2">
    <location>
        <begin position="1855"/>
        <end position="1942"/>
    </location>
</feature>
<feature type="compositionally biased region" description="Pro residues" evidence="2">
    <location>
        <begin position="392"/>
        <end position="457"/>
    </location>
</feature>
<comment type="caution">
    <text evidence="3">The sequence shown here is derived from an EMBL/GenBank/DDBJ whole genome shotgun (WGS) entry which is preliminary data.</text>
</comment>
<feature type="compositionally biased region" description="Low complexity" evidence="2">
    <location>
        <begin position="1461"/>
        <end position="1609"/>
    </location>
</feature>
<evidence type="ECO:0000256" key="1">
    <source>
        <dbReference type="ARBA" id="ARBA00022581"/>
    </source>
</evidence>
<feature type="compositionally biased region" description="Polar residues" evidence="2">
    <location>
        <begin position="1615"/>
        <end position="1626"/>
    </location>
</feature>
<proteinExistence type="predicted"/>
<name>A0AAE0CAC1_9CHLO</name>
<feature type="region of interest" description="Disordered" evidence="2">
    <location>
        <begin position="1265"/>
        <end position="1334"/>
    </location>
</feature>